<evidence type="ECO:0000313" key="4">
    <source>
        <dbReference type="Proteomes" id="UP000677054"/>
    </source>
</evidence>
<keyword evidence="2" id="KW-0812">Transmembrane</keyword>
<dbReference type="OrthoDB" id="6352772at2759"/>
<feature type="compositionally biased region" description="Polar residues" evidence="1">
    <location>
        <begin position="217"/>
        <end position="227"/>
    </location>
</feature>
<dbReference type="Proteomes" id="UP000677054">
    <property type="component" value="Unassembled WGS sequence"/>
</dbReference>
<keyword evidence="2" id="KW-0472">Membrane</keyword>
<evidence type="ECO:0008006" key="5">
    <source>
        <dbReference type="Google" id="ProtNLM"/>
    </source>
</evidence>
<feature type="region of interest" description="Disordered" evidence="1">
    <location>
        <begin position="186"/>
        <end position="227"/>
    </location>
</feature>
<evidence type="ECO:0000256" key="2">
    <source>
        <dbReference type="SAM" id="Phobius"/>
    </source>
</evidence>
<dbReference type="PROSITE" id="PS51257">
    <property type="entry name" value="PROKAR_LIPOPROTEIN"/>
    <property type="match status" value="1"/>
</dbReference>
<gene>
    <name evidence="3" type="ORF">DSTB1V02_LOCUS1680</name>
</gene>
<dbReference type="EMBL" id="LR899682">
    <property type="protein sequence ID" value="CAD7241699.1"/>
    <property type="molecule type" value="Genomic_DNA"/>
</dbReference>
<dbReference type="AlphaFoldDB" id="A0A7R8X0Y6"/>
<name>A0A7R8X0Y6_9CRUS</name>
<dbReference type="PANTHER" id="PTHR24190:SF14">
    <property type="entry name" value="ION TRANSPORT DOMAIN-CONTAINING PROTEIN"/>
    <property type="match status" value="1"/>
</dbReference>
<keyword evidence="2" id="KW-1133">Transmembrane helix</keyword>
<proteinExistence type="predicted"/>
<organism evidence="3">
    <name type="scientific">Darwinula stevensoni</name>
    <dbReference type="NCBI Taxonomy" id="69355"/>
    <lineage>
        <taxon>Eukaryota</taxon>
        <taxon>Metazoa</taxon>
        <taxon>Ecdysozoa</taxon>
        <taxon>Arthropoda</taxon>
        <taxon>Crustacea</taxon>
        <taxon>Oligostraca</taxon>
        <taxon>Ostracoda</taxon>
        <taxon>Podocopa</taxon>
        <taxon>Podocopida</taxon>
        <taxon>Darwinulocopina</taxon>
        <taxon>Darwinuloidea</taxon>
        <taxon>Darwinulidae</taxon>
        <taxon>Darwinula</taxon>
    </lineage>
</organism>
<keyword evidence="4" id="KW-1185">Reference proteome</keyword>
<protein>
    <recommendedName>
        <fullName evidence="5">Transient receptor potential cation channel subfamily A member 1</fullName>
    </recommendedName>
</protein>
<feature type="compositionally biased region" description="Basic and acidic residues" evidence="1">
    <location>
        <begin position="186"/>
        <end position="212"/>
    </location>
</feature>
<reference evidence="3" key="1">
    <citation type="submission" date="2020-11" db="EMBL/GenBank/DDBJ databases">
        <authorList>
            <person name="Tran Van P."/>
        </authorList>
    </citation>
    <scope>NUCLEOTIDE SEQUENCE</scope>
</reference>
<dbReference type="PANTHER" id="PTHR24190">
    <property type="entry name" value="ION_TRANS DOMAIN-CONTAINING PROTEIN"/>
    <property type="match status" value="1"/>
</dbReference>
<evidence type="ECO:0000313" key="3">
    <source>
        <dbReference type="EMBL" id="CAD7241699.1"/>
    </source>
</evidence>
<sequence length="227" mass="26234">MALLRTFTMMLGELDFLGTFVQPYWGAGACGIQLPFRAPTFFFLVVFILFMPILLMNLLIGLAVGDIESVRRNAQLKRIAMQVELHSELERKLPRCFIAKVDKSHVVEYPNARNVCTTGILSWLLCGFRPMENKDGGEQWNPPEQLVLEELGKQKWRLRKLAGAIEDQTQLIRLIVQKMEIRTEADDCDEGRRDEEKKNQDSGDSRWKEQRMRMKLRSSSVCRSLNL</sequence>
<dbReference type="EMBL" id="CAJPEV010000165">
    <property type="protein sequence ID" value="CAG0881689.1"/>
    <property type="molecule type" value="Genomic_DNA"/>
</dbReference>
<accession>A0A7R8X0Y6</accession>
<feature type="transmembrane region" description="Helical" evidence="2">
    <location>
        <begin position="41"/>
        <end position="64"/>
    </location>
</feature>
<evidence type="ECO:0000256" key="1">
    <source>
        <dbReference type="SAM" id="MobiDB-lite"/>
    </source>
</evidence>